<proteinExistence type="inferred from homology"/>
<dbReference type="InterPro" id="IPR042269">
    <property type="entry name" value="Ser_carbopepase_S28_SKS"/>
</dbReference>
<keyword evidence="4" id="KW-0378">Hydrolase</keyword>
<evidence type="ECO:0000313" key="8">
    <source>
        <dbReference type="Proteomes" id="UP001159364"/>
    </source>
</evidence>
<accession>A0AAV8SCI0</accession>
<evidence type="ECO:0008006" key="9">
    <source>
        <dbReference type="Google" id="ProtNLM"/>
    </source>
</evidence>
<dbReference type="InterPro" id="IPR029058">
    <property type="entry name" value="AB_hydrolase_fold"/>
</dbReference>
<evidence type="ECO:0000256" key="6">
    <source>
        <dbReference type="SAM" id="SignalP"/>
    </source>
</evidence>
<evidence type="ECO:0000256" key="2">
    <source>
        <dbReference type="ARBA" id="ARBA00022670"/>
    </source>
</evidence>
<dbReference type="PANTHER" id="PTHR11010">
    <property type="entry name" value="PROTEASE S28 PRO-X CARBOXYPEPTIDASE-RELATED"/>
    <property type="match status" value="1"/>
</dbReference>
<dbReference type="Gene3D" id="3.40.50.1820">
    <property type="entry name" value="alpha/beta hydrolase"/>
    <property type="match status" value="1"/>
</dbReference>
<dbReference type="GO" id="GO:0008239">
    <property type="term" value="F:dipeptidyl-peptidase activity"/>
    <property type="evidence" value="ECO:0007669"/>
    <property type="project" value="TreeGrafter"/>
</dbReference>
<dbReference type="SUPFAM" id="SSF53474">
    <property type="entry name" value="alpha/beta-Hydrolases"/>
    <property type="match status" value="1"/>
</dbReference>
<keyword evidence="2" id="KW-0645">Protease</keyword>
<protein>
    <recommendedName>
        <fullName evidence="9">Lysosomal Pro-X carboxypeptidase</fullName>
    </recommendedName>
</protein>
<gene>
    <name evidence="7" type="ORF">K2173_013805</name>
</gene>
<evidence type="ECO:0000256" key="4">
    <source>
        <dbReference type="ARBA" id="ARBA00022801"/>
    </source>
</evidence>
<keyword evidence="3 6" id="KW-0732">Signal</keyword>
<dbReference type="FunFam" id="1.20.120.980:FF:000006">
    <property type="entry name" value="Serine carboxypeptidase S28 family protein"/>
    <property type="match status" value="1"/>
</dbReference>
<sequence length="503" mass="56620">MKCSSVLFQWLQLLSLLILLTNGGHATRKINWRLPIGLTHFKDNDVVTESVLSDDAVTIFYNQTLDHFNYRPESYETFQQRYVISTKYWGGANARAPIFVHFGAESSLDNDLEVVGFFPENAQRFNACLLYIEHRFYGQSVPFHSSDDALKNASLRGYFSSSQAIADYAEIIIHVKQNLRAEDSPVIVSGGSYGGMLASWFRLKYPHIAIGALASSAPILYFDNITPQNGYYSVVTKDFKEISETCYQAIQKSWAEIDQVAAQPNGMSILSQKFMTCNPLDNSAQLTDLLGNIYCSAAQYNRAPSYRMNKICAAIDSSVGNDTLSRVFAGMVAYLGSSPCYSTRNFVDIDGWDWQTCSEMVMPIARGTGTMFPPDSFDYNKFTDNCKRQYGVLPRPHWITTYYGGQNIELILKRFGSNIIFSNGLKDPYSSGGVLKNLSDTLVAVTTTNGSHCLDILKSSPNDPVWLITQRQTEIKIIEDWIAKYYADLSITRSRLNQSYQRK</sequence>
<keyword evidence="8" id="KW-1185">Reference proteome</keyword>
<comment type="similarity">
    <text evidence="1">Belongs to the peptidase S28 family.</text>
</comment>
<name>A0AAV8SCI0_9ROSI</name>
<feature type="signal peptide" evidence="6">
    <location>
        <begin position="1"/>
        <end position="26"/>
    </location>
</feature>
<dbReference type="Pfam" id="PF05577">
    <property type="entry name" value="Peptidase_S28"/>
    <property type="match status" value="1"/>
</dbReference>
<evidence type="ECO:0000256" key="5">
    <source>
        <dbReference type="ARBA" id="ARBA00023180"/>
    </source>
</evidence>
<feature type="chain" id="PRO_5043462718" description="Lysosomal Pro-X carboxypeptidase" evidence="6">
    <location>
        <begin position="27"/>
        <end position="503"/>
    </location>
</feature>
<dbReference type="GO" id="GO:0070008">
    <property type="term" value="F:serine-type exopeptidase activity"/>
    <property type="evidence" value="ECO:0007669"/>
    <property type="project" value="InterPro"/>
</dbReference>
<dbReference type="EMBL" id="JAIWQS010000011">
    <property type="protein sequence ID" value="KAJ8749890.1"/>
    <property type="molecule type" value="Genomic_DNA"/>
</dbReference>
<dbReference type="InterPro" id="IPR008758">
    <property type="entry name" value="Peptidase_S28"/>
</dbReference>
<dbReference type="PANTHER" id="PTHR11010:SF96">
    <property type="entry name" value="LYSOSOMAL PRO-X CARBOXYPEPTIDASE-LIKE ISOFORM X1"/>
    <property type="match status" value="1"/>
</dbReference>
<dbReference type="Proteomes" id="UP001159364">
    <property type="component" value="Linkage Group LG11"/>
</dbReference>
<evidence type="ECO:0000256" key="1">
    <source>
        <dbReference type="ARBA" id="ARBA00011079"/>
    </source>
</evidence>
<keyword evidence="5" id="KW-0325">Glycoprotein</keyword>
<dbReference type="AlphaFoldDB" id="A0AAV8SCI0"/>
<evidence type="ECO:0000256" key="3">
    <source>
        <dbReference type="ARBA" id="ARBA00022729"/>
    </source>
</evidence>
<dbReference type="GO" id="GO:0006508">
    <property type="term" value="P:proteolysis"/>
    <property type="evidence" value="ECO:0007669"/>
    <property type="project" value="UniProtKB-KW"/>
</dbReference>
<evidence type="ECO:0000313" key="7">
    <source>
        <dbReference type="EMBL" id="KAJ8749890.1"/>
    </source>
</evidence>
<reference evidence="7 8" key="1">
    <citation type="submission" date="2021-09" db="EMBL/GenBank/DDBJ databases">
        <title>Genomic insights and catalytic innovation underlie evolution of tropane alkaloids biosynthesis.</title>
        <authorList>
            <person name="Wang Y.-J."/>
            <person name="Tian T."/>
            <person name="Huang J.-P."/>
            <person name="Huang S.-X."/>
        </authorList>
    </citation>
    <scope>NUCLEOTIDE SEQUENCE [LARGE SCALE GENOMIC DNA]</scope>
    <source>
        <strain evidence="7">KIB-2018</strain>
        <tissue evidence="7">Leaf</tissue>
    </source>
</reference>
<dbReference type="Gene3D" id="1.20.120.980">
    <property type="entry name" value="Serine carboxypeptidase S28, SKS domain"/>
    <property type="match status" value="1"/>
</dbReference>
<comment type="caution">
    <text evidence="7">The sequence shown here is derived from an EMBL/GenBank/DDBJ whole genome shotgun (WGS) entry which is preliminary data.</text>
</comment>
<organism evidence="7 8">
    <name type="scientific">Erythroxylum novogranatense</name>
    <dbReference type="NCBI Taxonomy" id="1862640"/>
    <lineage>
        <taxon>Eukaryota</taxon>
        <taxon>Viridiplantae</taxon>
        <taxon>Streptophyta</taxon>
        <taxon>Embryophyta</taxon>
        <taxon>Tracheophyta</taxon>
        <taxon>Spermatophyta</taxon>
        <taxon>Magnoliopsida</taxon>
        <taxon>eudicotyledons</taxon>
        <taxon>Gunneridae</taxon>
        <taxon>Pentapetalae</taxon>
        <taxon>rosids</taxon>
        <taxon>fabids</taxon>
        <taxon>Malpighiales</taxon>
        <taxon>Erythroxylaceae</taxon>
        <taxon>Erythroxylum</taxon>
    </lineage>
</organism>